<comment type="caution">
    <text evidence="1">The sequence shown here is derived from an EMBL/GenBank/DDBJ whole genome shotgun (WGS) entry which is preliminary data.</text>
</comment>
<name>A0ACC6L0T8_9SPHI</name>
<sequence length="93" mass="9922">MKNLVKQCVAFALVATLAISGAFASVYKTAVKVQPANVYTYYLDIDCDTPVQCSTEIIDGVLCSESFQGLTVYDAPGCVGGHETTNILGKRQP</sequence>
<keyword evidence="2" id="KW-1185">Reference proteome</keyword>
<gene>
    <name evidence="1" type="ORF">J2X78_003819</name>
</gene>
<proteinExistence type="predicted"/>
<reference evidence="1" key="1">
    <citation type="submission" date="2023-07" db="EMBL/GenBank/DDBJ databases">
        <title>Sorghum-associated microbial communities from plants grown in Nebraska, USA.</title>
        <authorList>
            <person name="Schachtman D."/>
        </authorList>
    </citation>
    <scope>NUCLEOTIDE SEQUENCE</scope>
    <source>
        <strain evidence="1">2697</strain>
    </source>
</reference>
<evidence type="ECO:0000313" key="1">
    <source>
        <dbReference type="EMBL" id="MDR6785245.1"/>
    </source>
</evidence>
<evidence type="ECO:0000313" key="2">
    <source>
        <dbReference type="Proteomes" id="UP001246858"/>
    </source>
</evidence>
<dbReference type="Proteomes" id="UP001246858">
    <property type="component" value="Unassembled WGS sequence"/>
</dbReference>
<organism evidence="1 2">
    <name type="scientific">Pedobacter africanus</name>
    <dbReference type="NCBI Taxonomy" id="151894"/>
    <lineage>
        <taxon>Bacteria</taxon>
        <taxon>Pseudomonadati</taxon>
        <taxon>Bacteroidota</taxon>
        <taxon>Sphingobacteriia</taxon>
        <taxon>Sphingobacteriales</taxon>
        <taxon>Sphingobacteriaceae</taxon>
        <taxon>Pedobacter</taxon>
    </lineage>
</organism>
<protein>
    <submittedName>
        <fullName evidence="1">Uncharacterized protein</fullName>
    </submittedName>
</protein>
<accession>A0ACC6L0T8</accession>
<dbReference type="EMBL" id="JAVDTF010000003">
    <property type="protein sequence ID" value="MDR6785245.1"/>
    <property type="molecule type" value="Genomic_DNA"/>
</dbReference>